<evidence type="ECO:0000313" key="3">
    <source>
        <dbReference type="EMBL" id="SKB01170.1"/>
    </source>
</evidence>
<dbReference type="Proteomes" id="UP000190042">
    <property type="component" value="Unassembled WGS sequence"/>
</dbReference>
<dbReference type="GO" id="GO:0003677">
    <property type="term" value="F:DNA binding"/>
    <property type="evidence" value="ECO:0007669"/>
    <property type="project" value="UniProtKB-KW"/>
</dbReference>
<gene>
    <name evidence="3" type="ORF">SAMN04244570_2609</name>
</gene>
<feature type="domain" description="HTH cro/C1-type" evidence="2">
    <location>
        <begin position="13"/>
        <end position="67"/>
    </location>
</feature>
<dbReference type="InterPro" id="IPR010982">
    <property type="entry name" value="Lambda_DNA-bd_dom_sf"/>
</dbReference>
<keyword evidence="4" id="KW-1185">Reference proteome</keyword>
<dbReference type="InterPro" id="IPR001387">
    <property type="entry name" value="Cro/C1-type_HTH"/>
</dbReference>
<reference evidence="4" key="1">
    <citation type="submission" date="2017-02" db="EMBL/GenBank/DDBJ databases">
        <authorList>
            <person name="Varghese N."/>
            <person name="Submissions S."/>
        </authorList>
    </citation>
    <scope>NUCLEOTIDE SEQUENCE [LARGE SCALE GENOMIC DNA]</scope>
    <source>
        <strain evidence="4">DSM 23966</strain>
    </source>
</reference>
<keyword evidence="1" id="KW-0238">DNA-binding</keyword>
<sequence>MADKRRMSVNNYIKARRLEMRWTQDVLAEKLDVSRQTIISLEKGKYNPSLILAFKIAALFDCRIEDIFIYEEE</sequence>
<dbReference type="PANTHER" id="PTHR46558:SF4">
    <property type="entry name" value="DNA-BIDING PHAGE PROTEIN"/>
    <property type="match status" value="1"/>
</dbReference>
<proteinExistence type="predicted"/>
<dbReference type="Pfam" id="PF01381">
    <property type="entry name" value="HTH_3"/>
    <property type="match status" value="1"/>
</dbReference>
<dbReference type="Gene3D" id="1.10.260.40">
    <property type="entry name" value="lambda repressor-like DNA-binding domains"/>
    <property type="match status" value="1"/>
</dbReference>
<evidence type="ECO:0000256" key="1">
    <source>
        <dbReference type="ARBA" id="ARBA00023125"/>
    </source>
</evidence>
<dbReference type="SMART" id="SM00530">
    <property type="entry name" value="HTH_XRE"/>
    <property type="match status" value="1"/>
</dbReference>
<evidence type="ECO:0000313" key="4">
    <source>
        <dbReference type="Proteomes" id="UP000190042"/>
    </source>
</evidence>
<dbReference type="CDD" id="cd00093">
    <property type="entry name" value="HTH_XRE"/>
    <property type="match status" value="1"/>
</dbReference>
<evidence type="ECO:0000259" key="2">
    <source>
        <dbReference type="PROSITE" id="PS50943"/>
    </source>
</evidence>
<organism evidence="3 4">
    <name type="scientific">Sporosarcina newyorkensis</name>
    <dbReference type="NCBI Taxonomy" id="759851"/>
    <lineage>
        <taxon>Bacteria</taxon>
        <taxon>Bacillati</taxon>
        <taxon>Bacillota</taxon>
        <taxon>Bacilli</taxon>
        <taxon>Bacillales</taxon>
        <taxon>Caryophanaceae</taxon>
        <taxon>Sporosarcina</taxon>
    </lineage>
</organism>
<accession>A0A1T4YHN2</accession>
<dbReference type="PROSITE" id="PS50943">
    <property type="entry name" value="HTH_CROC1"/>
    <property type="match status" value="1"/>
</dbReference>
<dbReference type="PANTHER" id="PTHR46558">
    <property type="entry name" value="TRACRIPTIONAL REGULATORY PROTEIN-RELATED-RELATED"/>
    <property type="match status" value="1"/>
</dbReference>
<name>A0A1T4YHN2_9BACL</name>
<dbReference type="SUPFAM" id="SSF47413">
    <property type="entry name" value="lambda repressor-like DNA-binding domains"/>
    <property type="match status" value="1"/>
</dbReference>
<protein>
    <submittedName>
        <fullName evidence="3">Putative transcriptional regulator</fullName>
    </submittedName>
</protein>
<dbReference type="AlphaFoldDB" id="A0A1T4YHN2"/>
<dbReference type="EMBL" id="FUYJ01000005">
    <property type="protein sequence ID" value="SKB01170.1"/>
    <property type="molecule type" value="Genomic_DNA"/>
</dbReference>